<dbReference type="NCBIfam" id="TIGR00666">
    <property type="entry name" value="PBP4"/>
    <property type="match status" value="1"/>
</dbReference>
<dbReference type="Proteomes" id="UP000287168">
    <property type="component" value="Unassembled WGS sequence"/>
</dbReference>
<dbReference type="PANTHER" id="PTHR30023:SF0">
    <property type="entry name" value="PENICILLIN-SENSITIVE CARBOXYPEPTIDASE A"/>
    <property type="match status" value="1"/>
</dbReference>
<dbReference type="SUPFAM" id="SSF56601">
    <property type="entry name" value="beta-lactamase/transpeptidase-like"/>
    <property type="match status" value="1"/>
</dbReference>
<comment type="caution">
    <text evidence="4">The sequence shown here is derived from an EMBL/GenBank/DDBJ whole genome shotgun (WGS) entry which is preliminary data.</text>
</comment>
<accession>A0A3S3UEV7</accession>
<dbReference type="Gene3D" id="3.40.710.10">
    <property type="entry name" value="DD-peptidase/beta-lactamase superfamily"/>
    <property type="match status" value="2"/>
</dbReference>
<dbReference type="EC" id="3.4.16.4" evidence="4"/>
<keyword evidence="3" id="KW-0732">Signal</keyword>
<dbReference type="OrthoDB" id="5372081at2"/>
<dbReference type="EMBL" id="SBLC01000007">
    <property type="protein sequence ID" value="RWY42436.1"/>
    <property type="molecule type" value="Genomic_DNA"/>
</dbReference>
<name>A0A3S3UEV7_9RHOB</name>
<dbReference type="AlphaFoldDB" id="A0A3S3UEV7"/>
<evidence type="ECO:0000256" key="2">
    <source>
        <dbReference type="ARBA" id="ARBA00022801"/>
    </source>
</evidence>
<protein>
    <submittedName>
        <fullName evidence="4">D-alanyl-D-alanine carboxypeptidase/D-alanyl-D-alanine-endopeptidase</fullName>
        <ecNumber evidence="4">3.4.16.4</ecNumber>
    </submittedName>
</protein>
<dbReference type="PRINTS" id="PR00922">
    <property type="entry name" value="DADACBPTASE3"/>
</dbReference>
<comment type="similarity">
    <text evidence="1">Belongs to the peptidase S13 family.</text>
</comment>
<evidence type="ECO:0000256" key="3">
    <source>
        <dbReference type="SAM" id="SignalP"/>
    </source>
</evidence>
<keyword evidence="4" id="KW-0121">Carboxypeptidase</keyword>
<dbReference type="InterPro" id="IPR006311">
    <property type="entry name" value="TAT_signal"/>
</dbReference>
<dbReference type="Pfam" id="PF02113">
    <property type="entry name" value="Peptidase_S13"/>
    <property type="match status" value="1"/>
</dbReference>
<dbReference type="PROSITE" id="PS51318">
    <property type="entry name" value="TAT"/>
    <property type="match status" value="1"/>
</dbReference>
<gene>
    <name evidence="4" type="primary">dacB</name>
    <name evidence="4" type="ORF">EP867_06795</name>
</gene>
<evidence type="ECO:0000313" key="4">
    <source>
        <dbReference type="EMBL" id="RWY42436.1"/>
    </source>
</evidence>
<evidence type="ECO:0000313" key="5">
    <source>
        <dbReference type="Proteomes" id="UP000287168"/>
    </source>
</evidence>
<sequence length="494" mass="52109">MSDAKSAAVLTRRLLIGGLLGSAALAAAPALANAPSQSLRPRARGAGSAPAAASPAAAPPVSSAALIEQARLGGQVSYVVLDARSGEVLEARAETQALPPASVAKAVTALFALERLGAGYRFATRVLATGPVSGGRVQGDLILAGGGDPTLDTDRLADLAIALKNRGIRGITGRFLLQDNALPGLSRIDAGQPLHVGYNPAISGLNLNFNRVHMEWKRASKGWQIAMDARGARHIPAVRMARAAIAERQSPIFTFEERDGTERWTVASAALGKGGSRWLPVRRPALYAGEVFQTLCAAQGITLPDPRQGSGRGTALAETLSPSLVPLLRDMLRHSTNLTAEVVGLTASGQTSLRASAAMMNAWVRERHGVDLALVDHSGLGGESRVTALAMARLMLRNPQLTEILRPYQTPAKAPADRAPVLAKTGTLNFVSGLAGHVQTRRPLVFAIFSADTPRRDALRGDERERPRGGPEWTTRARTMQGLLLERWAAVYGA</sequence>
<dbReference type="InterPro" id="IPR000667">
    <property type="entry name" value="Peptidase_S13"/>
</dbReference>
<reference evidence="4 5" key="1">
    <citation type="journal article" date="2015" name="Int. J. Syst. Evol. Microbiol.">
        <title>Gemmobacter intermedius sp. nov., isolated from a white stork (Ciconia ciconia).</title>
        <authorList>
            <person name="Kampfer P."/>
            <person name="Jerzak L."/>
            <person name="Wilharm G."/>
            <person name="Golke J."/>
            <person name="Busse H.J."/>
            <person name="Glaeser S.P."/>
        </authorList>
    </citation>
    <scope>NUCLEOTIDE SEQUENCE [LARGE SCALE GENOMIC DNA]</scope>
    <source>
        <strain evidence="4 5">119/4</strain>
    </source>
</reference>
<dbReference type="PANTHER" id="PTHR30023">
    <property type="entry name" value="D-ALANYL-D-ALANINE CARBOXYPEPTIDASE"/>
    <property type="match status" value="1"/>
</dbReference>
<dbReference type="GO" id="GO:0009002">
    <property type="term" value="F:serine-type D-Ala-D-Ala carboxypeptidase activity"/>
    <property type="evidence" value="ECO:0007669"/>
    <property type="project" value="UniProtKB-EC"/>
</dbReference>
<keyword evidence="5" id="KW-1185">Reference proteome</keyword>
<dbReference type="GO" id="GO:0000270">
    <property type="term" value="P:peptidoglycan metabolic process"/>
    <property type="evidence" value="ECO:0007669"/>
    <property type="project" value="TreeGrafter"/>
</dbReference>
<keyword evidence="2 4" id="KW-0378">Hydrolase</keyword>
<dbReference type="InterPro" id="IPR012338">
    <property type="entry name" value="Beta-lactam/transpept-like"/>
</dbReference>
<dbReference type="Gene3D" id="3.50.80.20">
    <property type="entry name" value="D-Ala-D-Ala carboxypeptidase C, peptidase S13"/>
    <property type="match status" value="1"/>
</dbReference>
<keyword evidence="4" id="KW-0645">Protease</keyword>
<dbReference type="RefSeq" id="WP_128487462.1">
    <property type="nucleotide sequence ID" value="NZ_JBHLXB010000016.1"/>
</dbReference>
<dbReference type="GO" id="GO:0006508">
    <property type="term" value="P:proteolysis"/>
    <property type="evidence" value="ECO:0007669"/>
    <property type="project" value="InterPro"/>
</dbReference>
<evidence type="ECO:0000256" key="1">
    <source>
        <dbReference type="ARBA" id="ARBA00006096"/>
    </source>
</evidence>
<feature type="signal peptide" evidence="3">
    <location>
        <begin position="1"/>
        <end position="32"/>
    </location>
</feature>
<feature type="chain" id="PRO_5018676986" evidence="3">
    <location>
        <begin position="33"/>
        <end position="494"/>
    </location>
</feature>
<proteinExistence type="inferred from homology"/>
<organism evidence="4 5">
    <name type="scientific">Falsigemmobacter intermedius</name>
    <dbReference type="NCBI Taxonomy" id="1553448"/>
    <lineage>
        <taxon>Bacteria</taxon>
        <taxon>Pseudomonadati</taxon>
        <taxon>Pseudomonadota</taxon>
        <taxon>Alphaproteobacteria</taxon>
        <taxon>Rhodobacterales</taxon>
        <taxon>Paracoccaceae</taxon>
        <taxon>Falsigemmobacter</taxon>
    </lineage>
</organism>